<protein>
    <submittedName>
        <fullName evidence="1">PIF1 helicase</fullName>
    </submittedName>
</protein>
<feature type="non-terminal residue" evidence="1">
    <location>
        <position position="1"/>
    </location>
</feature>
<proteinExistence type="predicted"/>
<dbReference type="InterPro" id="IPR051055">
    <property type="entry name" value="PIF1_helicase"/>
</dbReference>
<dbReference type="GO" id="GO:0004386">
    <property type="term" value="F:helicase activity"/>
    <property type="evidence" value="ECO:0007669"/>
    <property type="project" value="UniProtKB-KW"/>
</dbReference>
<keyword evidence="1" id="KW-0067">ATP-binding</keyword>
<accession>A0A836GBD5</accession>
<organism evidence="1 2">
    <name type="scientific">Acromyrmex charruanus</name>
    <dbReference type="NCBI Taxonomy" id="2715315"/>
    <lineage>
        <taxon>Eukaryota</taxon>
        <taxon>Metazoa</taxon>
        <taxon>Ecdysozoa</taxon>
        <taxon>Arthropoda</taxon>
        <taxon>Hexapoda</taxon>
        <taxon>Insecta</taxon>
        <taxon>Pterygota</taxon>
        <taxon>Neoptera</taxon>
        <taxon>Endopterygota</taxon>
        <taxon>Hymenoptera</taxon>
        <taxon>Apocrita</taxon>
        <taxon>Aculeata</taxon>
        <taxon>Formicoidea</taxon>
        <taxon>Formicidae</taxon>
        <taxon>Myrmicinae</taxon>
        <taxon>Acromyrmex</taxon>
    </lineage>
</organism>
<keyword evidence="1" id="KW-0378">Hydrolase</keyword>
<name>A0A836GBD5_9HYME</name>
<keyword evidence="1" id="KW-0547">Nucleotide-binding</keyword>
<reference evidence="1" key="1">
    <citation type="submission" date="2020-03" db="EMBL/GenBank/DDBJ databases">
        <title>Relaxed selection underlies rapid genomic changes in the transitions from sociality to social parasitism in ants.</title>
        <authorList>
            <person name="Bi X."/>
        </authorList>
    </citation>
    <scope>NUCLEOTIDE SEQUENCE</scope>
    <source>
        <strain evidence="1">BGI-DK2014a</strain>
        <tissue evidence="1">Whole body</tissue>
    </source>
</reference>
<keyword evidence="1" id="KW-0347">Helicase</keyword>
<dbReference type="EMBL" id="JAANIC010001497">
    <property type="protein sequence ID" value="KAG5346594.1"/>
    <property type="molecule type" value="Genomic_DNA"/>
</dbReference>
<dbReference type="AlphaFoldDB" id="A0A836GBD5"/>
<keyword evidence="2" id="KW-1185">Reference proteome</keyword>
<dbReference type="Proteomes" id="UP000669903">
    <property type="component" value="Unassembled WGS sequence"/>
</dbReference>
<evidence type="ECO:0000313" key="2">
    <source>
        <dbReference type="Proteomes" id="UP000669903"/>
    </source>
</evidence>
<evidence type="ECO:0000313" key="1">
    <source>
        <dbReference type="EMBL" id="KAG5346594.1"/>
    </source>
</evidence>
<dbReference type="PANTHER" id="PTHR47642">
    <property type="entry name" value="ATP-DEPENDENT DNA HELICASE"/>
    <property type="match status" value="1"/>
</dbReference>
<feature type="non-terminal residue" evidence="1">
    <location>
        <position position="202"/>
    </location>
</feature>
<sequence>MLNKIDGDEIVLIAEDVDCATAMKKRVHKILEDKDDKVSEIAGNKRVIAIKIGAKVMITKVDIKFEVFHKMVVHRKQFPLSLSYGITIHKSQGITCKNTTMDLEISVFSDQAHVGLSRVNPAYIKANSEAIVEYNRLRSVFKAQPQIHSSEKKGCEIHDCRWVIPHIIDDVQNYGCEEPESIITWKIYGLCNEDHVSYYVLM</sequence>
<dbReference type="InterPro" id="IPR027417">
    <property type="entry name" value="P-loop_NTPase"/>
</dbReference>
<gene>
    <name evidence="1" type="primary">Pif1_2</name>
    <name evidence="1" type="ORF">G6Z76_0007965</name>
</gene>
<dbReference type="SUPFAM" id="SSF52540">
    <property type="entry name" value="P-loop containing nucleoside triphosphate hydrolases"/>
    <property type="match status" value="1"/>
</dbReference>
<comment type="caution">
    <text evidence="1">The sequence shown here is derived from an EMBL/GenBank/DDBJ whole genome shotgun (WGS) entry which is preliminary data.</text>
</comment>